<evidence type="ECO:0000256" key="1">
    <source>
        <dbReference type="SAM" id="MobiDB-lite"/>
    </source>
</evidence>
<dbReference type="EMBL" id="AWWV01004576">
    <property type="protein sequence ID" value="OMP07209.1"/>
    <property type="molecule type" value="Genomic_DNA"/>
</dbReference>
<dbReference type="Gramene" id="OMP07310">
    <property type="protein sequence ID" value="OMP07310"/>
    <property type="gene ID" value="CCACVL1_01331"/>
</dbReference>
<name>A0A1R3KJH5_COCAP</name>
<evidence type="ECO:0000313" key="2">
    <source>
        <dbReference type="EMBL" id="OMP07209.1"/>
    </source>
</evidence>
<evidence type="ECO:0000313" key="3">
    <source>
        <dbReference type="EMBL" id="OMP07310.1"/>
    </source>
</evidence>
<evidence type="ECO:0000313" key="4">
    <source>
        <dbReference type="Proteomes" id="UP000188268"/>
    </source>
</evidence>
<proteinExistence type="predicted"/>
<accession>A0A1R3KJH5</accession>
<comment type="caution">
    <text evidence="2">The sequence shown here is derived from an EMBL/GenBank/DDBJ whole genome shotgun (WGS) entry which is preliminary data.</text>
</comment>
<feature type="region of interest" description="Disordered" evidence="1">
    <location>
        <begin position="1"/>
        <end position="34"/>
    </location>
</feature>
<protein>
    <submittedName>
        <fullName evidence="2">Uncharacterized protein</fullName>
    </submittedName>
</protein>
<keyword evidence="4" id="KW-1185">Reference proteome</keyword>
<organism evidence="2 4">
    <name type="scientific">Corchorus capsularis</name>
    <name type="common">Jute</name>
    <dbReference type="NCBI Taxonomy" id="210143"/>
    <lineage>
        <taxon>Eukaryota</taxon>
        <taxon>Viridiplantae</taxon>
        <taxon>Streptophyta</taxon>
        <taxon>Embryophyta</taxon>
        <taxon>Tracheophyta</taxon>
        <taxon>Spermatophyta</taxon>
        <taxon>Magnoliopsida</taxon>
        <taxon>eudicotyledons</taxon>
        <taxon>Gunneridae</taxon>
        <taxon>Pentapetalae</taxon>
        <taxon>rosids</taxon>
        <taxon>malvids</taxon>
        <taxon>Malvales</taxon>
        <taxon>Malvaceae</taxon>
        <taxon>Grewioideae</taxon>
        <taxon>Apeibeae</taxon>
        <taxon>Corchorus</taxon>
    </lineage>
</organism>
<dbReference type="AlphaFoldDB" id="A0A1R3KJH5"/>
<dbReference type="Proteomes" id="UP000188268">
    <property type="component" value="Unassembled WGS sequence"/>
</dbReference>
<dbReference type="Gramene" id="OMP07209">
    <property type="protein sequence ID" value="OMP07209"/>
    <property type="gene ID" value="CCACVL1_01348"/>
</dbReference>
<dbReference type="EMBL" id="AWWV01004519">
    <property type="protein sequence ID" value="OMP07310.1"/>
    <property type="molecule type" value="Genomic_DNA"/>
</dbReference>
<gene>
    <name evidence="3" type="ORF">CCACVL1_01331</name>
    <name evidence="2" type="ORF">CCACVL1_01348</name>
</gene>
<reference evidence="2 4" key="1">
    <citation type="submission" date="2013-09" db="EMBL/GenBank/DDBJ databases">
        <title>Corchorus capsularis genome sequencing.</title>
        <authorList>
            <person name="Alam M."/>
            <person name="Haque M.S."/>
            <person name="Islam M.S."/>
            <person name="Emdad E.M."/>
            <person name="Islam M.M."/>
            <person name="Ahmed B."/>
            <person name="Halim A."/>
            <person name="Hossen Q.M.M."/>
            <person name="Hossain M.Z."/>
            <person name="Ahmed R."/>
            <person name="Khan M.M."/>
            <person name="Islam R."/>
            <person name="Rashid M.M."/>
            <person name="Khan S.A."/>
            <person name="Rahman M.S."/>
            <person name="Alam M."/>
        </authorList>
    </citation>
    <scope>NUCLEOTIDE SEQUENCE [LARGE SCALE GENOMIC DNA]</scope>
    <source>
        <strain evidence="4">cv. CVL-1</strain>
        <tissue evidence="2">Whole seedling</tissue>
    </source>
</reference>
<sequence length="34" mass="3882">MAVPIVSRKNRSVGRKNPVNDSHRSLFEWGNSNE</sequence>